<dbReference type="InterPro" id="IPR019642">
    <property type="entry name" value="DUF2507"/>
</dbReference>
<dbReference type="Proteomes" id="UP000199136">
    <property type="component" value="Unassembled WGS sequence"/>
</dbReference>
<keyword evidence="2" id="KW-1185">Reference proteome</keyword>
<dbReference type="SUPFAM" id="SSF111126">
    <property type="entry name" value="Ligand-binding domain in the NO signalling and Golgi transport"/>
    <property type="match status" value="1"/>
</dbReference>
<dbReference type="InterPro" id="IPR024096">
    <property type="entry name" value="NO_sig/Golgi_transp_ligand-bd"/>
</dbReference>
<sequence>MKSLKKKLKPEEFNSALIDTPVNLFGHELIRTELLTNLLGKDAEAILYWAGKELARNHPLTSYEEVVQFFEQASFGTLDRTKEKRSSSTYSLYGKLIDLRLSQKEPVFSLEAGFLAEQMQQINGVYAEAYAEVIKNKTVLITLKWDNKDLVEMNQNN</sequence>
<evidence type="ECO:0000313" key="1">
    <source>
        <dbReference type="EMBL" id="SFQ14896.1"/>
    </source>
</evidence>
<proteinExistence type="predicted"/>
<name>A0A1I5W6M4_9LACT</name>
<organism evidence="1 2">
    <name type="scientific">Desemzia incerta</name>
    <dbReference type="NCBI Taxonomy" id="82801"/>
    <lineage>
        <taxon>Bacteria</taxon>
        <taxon>Bacillati</taxon>
        <taxon>Bacillota</taxon>
        <taxon>Bacilli</taxon>
        <taxon>Lactobacillales</taxon>
        <taxon>Carnobacteriaceae</taxon>
        <taxon>Desemzia</taxon>
    </lineage>
</organism>
<dbReference type="Gene3D" id="3.30.1380.20">
    <property type="entry name" value="Trafficking protein particle complex subunit 3"/>
    <property type="match status" value="1"/>
</dbReference>
<accession>A0A1I5W6M4</accession>
<gene>
    <name evidence="1" type="ORF">SAMN04488506_0779</name>
</gene>
<reference evidence="1 2" key="1">
    <citation type="submission" date="2016-10" db="EMBL/GenBank/DDBJ databases">
        <authorList>
            <person name="de Groot N.N."/>
        </authorList>
    </citation>
    <scope>NUCLEOTIDE SEQUENCE [LARGE SCALE GENOMIC DNA]</scope>
    <source>
        <strain evidence="1 2">DSM 20581</strain>
    </source>
</reference>
<dbReference type="STRING" id="82801.SAMN04488506_0779"/>
<protein>
    <submittedName>
        <fullName evidence="1">Predicted hydrocarbon binding protein, contains 4VR domain</fullName>
    </submittedName>
</protein>
<dbReference type="AlphaFoldDB" id="A0A1I5W6M4"/>
<dbReference type="Pfam" id="PF10702">
    <property type="entry name" value="DUF2507"/>
    <property type="match status" value="1"/>
</dbReference>
<dbReference type="EMBL" id="FOXW01000002">
    <property type="protein sequence ID" value="SFQ14896.1"/>
    <property type="molecule type" value="Genomic_DNA"/>
</dbReference>
<evidence type="ECO:0000313" key="2">
    <source>
        <dbReference type="Proteomes" id="UP000199136"/>
    </source>
</evidence>